<dbReference type="Pfam" id="PF15173">
    <property type="entry name" value="FAM180"/>
    <property type="match status" value="1"/>
</dbReference>
<dbReference type="AlphaFoldDB" id="A0A7N8X555"/>
<dbReference type="GeneID" id="113133517"/>
<organism evidence="2 3">
    <name type="scientific">Mastacembelus armatus</name>
    <name type="common">zig-zag eel</name>
    <dbReference type="NCBI Taxonomy" id="205130"/>
    <lineage>
        <taxon>Eukaryota</taxon>
        <taxon>Metazoa</taxon>
        <taxon>Chordata</taxon>
        <taxon>Craniata</taxon>
        <taxon>Vertebrata</taxon>
        <taxon>Euteleostomi</taxon>
        <taxon>Actinopterygii</taxon>
        <taxon>Neopterygii</taxon>
        <taxon>Teleostei</taxon>
        <taxon>Neoteleostei</taxon>
        <taxon>Acanthomorphata</taxon>
        <taxon>Anabantaria</taxon>
        <taxon>Synbranchiformes</taxon>
        <taxon>Mastacembelidae</taxon>
        <taxon>Mastacembelus</taxon>
    </lineage>
</organism>
<reference evidence="2" key="2">
    <citation type="submission" date="2025-09" db="UniProtKB">
        <authorList>
            <consortium name="Ensembl"/>
        </authorList>
    </citation>
    <scope>IDENTIFICATION</scope>
</reference>
<evidence type="ECO:0000313" key="2">
    <source>
        <dbReference type="Ensembl" id="ENSMAMP00000040604.1"/>
    </source>
</evidence>
<dbReference type="OrthoDB" id="8913792at2759"/>
<name>A0A7N8X555_9TELE</name>
<dbReference type="PANTHER" id="PTHR34034:SF2">
    <property type="entry name" value="PROTEIN FAM180A"/>
    <property type="match status" value="1"/>
</dbReference>
<sequence length="165" mass="18918">MLHWRIVVVLFYCCIKTGFAQYRTKALCPAARRIKRGAATVDNPTFHKSFDDAHLLFEILLAGVDFEASGEFVVKDAELASLRKTRNLKVICEETIPRKITDIFQLISDLSNRTTHLGQQHFERTLLTLVYTAQEMVKSTTEHQKAVWAESFVSLYKAIKHDLTM</sequence>
<evidence type="ECO:0000256" key="1">
    <source>
        <dbReference type="SAM" id="SignalP"/>
    </source>
</evidence>
<evidence type="ECO:0000313" key="3">
    <source>
        <dbReference type="Proteomes" id="UP000261640"/>
    </source>
</evidence>
<protein>
    <submittedName>
        <fullName evidence="2">Protein FAM180A-like</fullName>
    </submittedName>
</protein>
<dbReference type="Ensembl" id="ENSMAMT00000048069.1">
    <property type="protein sequence ID" value="ENSMAMP00000040604.1"/>
    <property type="gene ID" value="ENSMAMG00000025974.1"/>
</dbReference>
<dbReference type="PANTHER" id="PTHR34034">
    <property type="entry name" value="PROTEIN FAM180A-RELATED"/>
    <property type="match status" value="1"/>
</dbReference>
<dbReference type="GeneTree" id="ENSGT00940000154479"/>
<proteinExistence type="predicted"/>
<dbReference type="Proteomes" id="UP000261640">
    <property type="component" value="Unplaced"/>
</dbReference>
<dbReference type="InterPro" id="IPR029170">
    <property type="entry name" value="FAM180"/>
</dbReference>
<dbReference type="RefSeq" id="XP_026168156.1">
    <property type="nucleotide sequence ID" value="XM_026312371.2"/>
</dbReference>
<feature type="chain" id="PRO_5030782247" evidence="1">
    <location>
        <begin position="21"/>
        <end position="165"/>
    </location>
</feature>
<feature type="signal peptide" evidence="1">
    <location>
        <begin position="1"/>
        <end position="20"/>
    </location>
</feature>
<accession>A0A7N8X555</accession>
<keyword evidence="1" id="KW-0732">Signal</keyword>
<keyword evidence="3" id="KW-1185">Reference proteome</keyword>
<reference evidence="2" key="1">
    <citation type="submission" date="2025-08" db="UniProtKB">
        <authorList>
            <consortium name="Ensembl"/>
        </authorList>
    </citation>
    <scope>IDENTIFICATION</scope>
</reference>
<dbReference type="InParanoid" id="A0A7N8X555"/>